<feature type="compositionally biased region" description="Basic and acidic residues" evidence="1">
    <location>
        <begin position="429"/>
        <end position="440"/>
    </location>
</feature>
<protein>
    <submittedName>
        <fullName evidence="2">Uncharacterized protein</fullName>
    </submittedName>
</protein>
<feature type="region of interest" description="Disordered" evidence="1">
    <location>
        <begin position="463"/>
        <end position="518"/>
    </location>
</feature>
<proteinExistence type="predicted"/>
<feature type="compositionally biased region" description="Basic and acidic residues" evidence="1">
    <location>
        <begin position="113"/>
        <end position="127"/>
    </location>
</feature>
<dbReference type="AlphaFoldDB" id="A0A7J0F258"/>
<accession>A0A7J0F258</accession>
<dbReference type="Proteomes" id="UP000585474">
    <property type="component" value="Unassembled WGS sequence"/>
</dbReference>
<comment type="caution">
    <text evidence="2">The sequence shown here is derived from an EMBL/GenBank/DDBJ whole genome shotgun (WGS) entry which is preliminary data.</text>
</comment>
<gene>
    <name evidence="2" type="ORF">Acr_08g0011600</name>
</gene>
<name>A0A7J0F258_9ERIC</name>
<dbReference type="EMBL" id="BJWL01000008">
    <property type="protein sequence ID" value="GFY92764.1"/>
    <property type="molecule type" value="Genomic_DNA"/>
</dbReference>
<feature type="compositionally biased region" description="Basic and acidic residues" evidence="1">
    <location>
        <begin position="489"/>
        <end position="508"/>
    </location>
</feature>
<evidence type="ECO:0000313" key="3">
    <source>
        <dbReference type="Proteomes" id="UP000585474"/>
    </source>
</evidence>
<feature type="compositionally biased region" description="Basic residues" evidence="1">
    <location>
        <begin position="463"/>
        <end position="477"/>
    </location>
</feature>
<feature type="region of interest" description="Disordered" evidence="1">
    <location>
        <begin position="425"/>
        <end position="448"/>
    </location>
</feature>
<evidence type="ECO:0000256" key="1">
    <source>
        <dbReference type="SAM" id="MobiDB-lite"/>
    </source>
</evidence>
<feature type="region of interest" description="Disordered" evidence="1">
    <location>
        <begin position="113"/>
        <end position="135"/>
    </location>
</feature>
<keyword evidence="3" id="KW-1185">Reference proteome</keyword>
<evidence type="ECO:0000313" key="2">
    <source>
        <dbReference type="EMBL" id="GFY92764.1"/>
    </source>
</evidence>
<reference evidence="2 3" key="1">
    <citation type="submission" date="2019-07" db="EMBL/GenBank/DDBJ databases">
        <title>De Novo Assembly of kiwifruit Actinidia rufa.</title>
        <authorList>
            <person name="Sugita-Konishi S."/>
            <person name="Sato K."/>
            <person name="Mori E."/>
            <person name="Abe Y."/>
            <person name="Kisaki G."/>
            <person name="Hamano K."/>
            <person name="Suezawa K."/>
            <person name="Otani M."/>
            <person name="Fukuda T."/>
            <person name="Manabe T."/>
            <person name="Gomi K."/>
            <person name="Tabuchi M."/>
            <person name="Akimitsu K."/>
            <person name="Kataoka I."/>
        </authorList>
    </citation>
    <scope>NUCLEOTIDE SEQUENCE [LARGE SCALE GENOMIC DNA]</scope>
    <source>
        <strain evidence="3">cv. Fuchu</strain>
    </source>
</reference>
<sequence length="518" mass="58616">MAGSLRLAKRALSSKISRSSHLYDEWRDGSMGSTSDTNPVVPSNGASADAWMIAIMVKNSAGKAMAGMVEIPNTFVLLLLSLLNCYSCSDFHLAFVILCSPPRPQLREKSYMEDEVTRLPSSPREDSFSPESSPSAIVPSVEREVNIMTPKDLEQLQESALFPRAFRLGSLRRTQLLKKTAKHFLPASVDTCFRGVDTLRLEALLNKSEEVLHIHESLWNEIDEDHTHPWGRHFEVQKMIEAQMAKKIEKQVLDEKCHHLKLVAKELILEREVLTPAIKVSTLEVDSQRLLVPNAWHSVVCAVELWRYHKIALYLTEFKNLFGLYKNPNPYSGWLYFMARSEKTMFREYPNNVKGWKRKFSSSRDNWEFLERLSREARAPKVPRSWGIPVAFGEGDNGEDVPASGMALVAGDKIESHPFRTMSKRISLKKLDQKMDESKSESSAAKPAPWQRGWLLARSIRRKTLSPHQARKAKLLKAQRGGGCATARGQEEGDKFQQYSEHKSHSHTETGGGHLGQP</sequence>
<organism evidence="2 3">
    <name type="scientific">Actinidia rufa</name>
    <dbReference type="NCBI Taxonomy" id="165716"/>
    <lineage>
        <taxon>Eukaryota</taxon>
        <taxon>Viridiplantae</taxon>
        <taxon>Streptophyta</taxon>
        <taxon>Embryophyta</taxon>
        <taxon>Tracheophyta</taxon>
        <taxon>Spermatophyta</taxon>
        <taxon>Magnoliopsida</taxon>
        <taxon>eudicotyledons</taxon>
        <taxon>Gunneridae</taxon>
        <taxon>Pentapetalae</taxon>
        <taxon>asterids</taxon>
        <taxon>Ericales</taxon>
        <taxon>Actinidiaceae</taxon>
        <taxon>Actinidia</taxon>
    </lineage>
</organism>